<feature type="region of interest" description="Disordered" evidence="1">
    <location>
        <begin position="20"/>
        <end position="55"/>
    </location>
</feature>
<evidence type="ECO:0000256" key="1">
    <source>
        <dbReference type="SAM" id="MobiDB-lite"/>
    </source>
</evidence>
<gene>
    <name evidence="2" type="ORF">ARALYDRAFT_659522</name>
</gene>
<dbReference type="Proteomes" id="UP000008694">
    <property type="component" value="Unassembled WGS sequence"/>
</dbReference>
<evidence type="ECO:0000313" key="3">
    <source>
        <dbReference type="Proteomes" id="UP000008694"/>
    </source>
</evidence>
<reference evidence="3" key="1">
    <citation type="journal article" date="2011" name="Nat. Genet.">
        <title>The Arabidopsis lyrata genome sequence and the basis of rapid genome size change.</title>
        <authorList>
            <person name="Hu T.T."/>
            <person name="Pattyn P."/>
            <person name="Bakker E.G."/>
            <person name="Cao J."/>
            <person name="Cheng J.-F."/>
            <person name="Clark R.M."/>
            <person name="Fahlgren N."/>
            <person name="Fawcett J.A."/>
            <person name="Grimwood J."/>
            <person name="Gundlach H."/>
            <person name="Haberer G."/>
            <person name="Hollister J.D."/>
            <person name="Ossowski S."/>
            <person name="Ottilar R.P."/>
            <person name="Salamov A.A."/>
            <person name="Schneeberger K."/>
            <person name="Spannagl M."/>
            <person name="Wang X."/>
            <person name="Yang L."/>
            <person name="Nasrallah M.E."/>
            <person name="Bergelson J."/>
            <person name="Carrington J.C."/>
            <person name="Gaut B.S."/>
            <person name="Schmutz J."/>
            <person name="Mayer K.F.X."/>
            <person name="Van de Peer Y."/>
            <person name="Grigoriev I.V."/>
            <person name="Nordborg M."/>
            <person name="Weigel D."/>
            <person name="Guo Y.-L."/>
        </authorList>
    </citation>
    <scope>NUCLEOTIDE SEQUENCE [LARGE SCALE GENOMIC DNA]</scope>
    <source>
        <strain evidence="3">cv. MN47</strain>
    </source>
</reference>
<organism evidence="3">
    <name type="scientific">Arabidopsis lyrata subsp. lyrata</name>
    <name type="common">Lyre-leaved rock-cress</name>
    <dbReference type="NCBI Taxonomy" id="81972"/>
    <lineage>
        <taxon>Eukaryota</taxon>
        <taxon>Viridiplantae</taxon>
        <taxon>Streptophyta</taxon>
        <taxon>Embryophyta</taxon>
        <taxon>Tracheophyta</taxon>
        <taxon>Spermatophyta</taxon>
        <taxon>Magnoliopsida</taxon>
        <taxon>eudicotyledons</taxon>
        <taxon>Gunneridae</taxon>
        <taxon>Pentapetalae</taxon>
        <taxon>rosids</taxon>
        <taxon>malvids</taxon>
        <taxon>Brassicales</taxon>
        <taxon>Brassicaceae</taxon>
        <taxon>Camelineae</taxon>
        <taxon>Arabidopsis</taxon>
    </lineage>
</organism>
<accession>D7MJ30</accession>
<feature type="compositionally biased region" description="Basic and acidic residues" evidence="1">
    <location>
        <begin position="20"/>
        <end position="30"/>
    </location>
</feature>
<keyword evidence="3" id="KW-1185">Reference proteome</keyword>
<evidence type="ECO:0000313" key="2">
    <source>
        <dbReference type="EMBL" id="EFH44891.1"/>
    </source>
</evidence>
<dbReference type="AlphaFoldDB" id="D7MJ30"/>
<dbReference type="HOGENOM" id="CLU_3035098_0_0_1"/>
<sequence>MARHKEITYTDERIMKFDRSGGELYDESKGRRVVQQANKGRSNTKTSNTEKNGEP</sequence>
<protein>
    <submittedName>
        <fullName evidence="2">Predicted protein</fullName>
    </submittedName>
</protein>
<dbReference type="EMBL" id="GL348719">
    <property type="protein sequence ID" value="EFH44891.1"/>
    <property type="molecule type" value="Genomic_DNA"/>
</dbReference>
<proteinExistence type="predicted"/>
<dbReference type="Gramene" id="Al_scaffold_0007_3577">
    <property type="protein sequence ID" value="Al_scaffold_0007_3577"/>
    <property type="gene ID" value="Al_scaffold_0007_3577"/>
</dbReference>
<name>D7MJ30_ARALL</name>
<feature type="compositionally biased region" description="Polar residues" evidence="1">
    <location>
        <begin position="35"/>
        <end position="55"/>
    </location>
</feature>